<keyword evidence="5" id="KW-0804">Transcription</keyword>
<dbReference type="SUPFAM" id="SSF52172">
    <property type="entry name" value="CheY-like"/>
    <property type="match status" value="1"/>
</dbReference>
<keyword evidence="4" id="KW-0238">DNA-binding</keyword>
<organism evidence="8 9">
    <name type="scientific">Arthrobacter cryoconiti</name>
    <dbReference type="NCBI Taxonomy" id="748907"/>
    <lineage>
        <taxon>Bacteria</taxon>
        <taxon>Bacillati</taxon>
        <taxon>Actinomycetota</taxon>
        <taxon>Actinomycetes</taxon>
        <taxon>Micrococcales</taxon>
        <taxon>Micrococcaceae</taxon>
        <taxon>Arthrobacter</taxon>
    </lineage>
</organism>
<dbReference type="SMART" id="SM00448">
    <property type="entry name" value="REC"/>
    <property type="match status" value="1"/>
</dbReference>
<feature type="modified residue" description="4-aspartylphosphate" evidence="6">
    <location>
        <position position="55"/>
    </location>
</feature>
<evidence type="ECO:0000259" key="7">
    <source>
        <dbReference type="PROSITE" id="PS50110"/>
    </source>
</evidence>
<evidence type="ECO:0000313" key="9">
    <source>
        <dbReference type="Proteomes" id="UP001595773"/>
    </source>
</evidence>
<dbReference type="PANTHER" id="PTHR48111">
    <property type="entry name" value="REGULATOR OF RPOS"/>
    <property type="match status" value="1"/>
</dbReference>
<dbReference type="PROSITE" id="PS50110">
    <property type="entry name" value="RESPONSE_REGULATORY"/>
    <property type="match status" value="1"/>
</dbReference>
<evidence type="ECO:0000256" key="1">
    <source>
        <dbReference type="ARBA" id="ARBA00022553"/>
    </source>
</evidence>
<evidence type="ECO:0000256" key="3">
    <source>
        <dbReference type="ARBA" id="ARBA00023015"/>
    </source>
</evidence>
<accession>A0ABV8R4A3</accession>
<evidence type="ECO:0000313" key="8">
    <source>
        <dbReference type="EMBL" id="MFC4266798.1"/>
    </source>
</evidence>
<evidence type="ECO:0000256" key="2">
    <source>
        <dbReference type="ARBA" id="ARBA00023012"/>
    </source>
</evidence>
<keyword evidence="1 6" id="KW-0597">Phosphoprotein</keyword>
<dbReference type="Pfam" id="PF00072">
    <property type="entry name" value="Response_reg"/>
    <property type="match status" value="1"/>
</dbReference>
<dbReference type="EMBL" id="JBHSCQ010000022">
    <property type="protein sequence ID" value="MFC4266798.1"/>
    <property type="molecule type" value="Genomic_DNA"/>
</dbReference>
<dbReference type="InterPro" id="IPR001789">
    <property type="entry name" value="Sig_transdc_resp-reg_receiver"/>
</dbReference>
<protein>
    <submittedName>
        <fullName evidence="8">Response regulator transcription factor</fullName>
    </submittedName>
</protein>
<name>A0ABV8R4A3_9MICC</name>
<comment type="caution">
    <text evidence="8">The sequence shown here is derived from an EMBL/GenBank/DDBJ whole genome shotgun (WGS) entry which is preliminary data.</text>
</comment>
<evidence type="ECO:0000256" key="4">
    <source>
        <dbReference type="ARBA" id="ARBA00023125"/>
    </source>
</evidence>
<sequence>MEHARVAVVIEDDQDIRELLTMILGQSGYVVHSAAMGVDGVSLVREHDPDLITVDVGLPDIDGFVVTERIRSFSDSHIIMLTARTGVLDSITGREAGANEYLAKPFHPRELRARVDALFQGIVPEGTETGTSAASKA</sequence>
<reference evidence="9" key="1">
    <citation type="journal article" date="2019" name="Int. J. Syst. Evol. Microbiol.">
        <title>The Global Catalogue of Microorganisms (GCM) 10K type strain sequencing project: providing services to taxonomists for standard genome sequencing and annotation.</title>
        <authorList>
            <consortium name="The Broad Institute Genomics Platform"/>
            <consortium name="The Broad Institute Genome Sequencing Center for Infectious Disease"/>
            <person name="Wu L."/>
            <person name="Ma J."/>
        </authorList>
    </citation>
    <scope>NUCLEOTIDE SEQUENCE [LARGE SCALE GENOMIC DNA]</scope>
    <source>
        <strain evidence="9">CGMCC 1.10698</strain>
    </source>
</reference>
<dbReference type="RefSeq" id="WP_230065970.1">
    <property type="nucleotide sequence ID" value="NZ_BAABLL010000010.1"/>
</dbReference>
<dbReference type="Proteomes" id="UP001595773">
    <property type="component" value="Unassembled WGS sequence"/>
</dbReference>
<dbReference type="InterPro" id="IPR011006">
    <property type="entry name" value="CheY-like_superfamily"/>
</dbReference>
<gene>
    <name evidence="8" type="ORF">ACFOW9_14405</name>
</gene>
<evidence type="ECO:0000256" key="5">
    <source>
        <dbReference type="ARBA" id="ARBA00023163"/>
    </source>
</evidence>
<dbReference type="PANTHER" id="PTHR48111:SF1">
    <property type="entry name" value="TWO-COMPONENT RESPONSE REGULATOR ORR33"/>
    <property type="match status" value="1"/>
</dbReference>
<feature type="domain" description="Response regulatory" evidence="7">
    <location>
        <begin position="6"/>
        <end position="119"/>
    </location>
</feature>
<keyword evidence="9" id="KW-1185">Reference proteome</keyword>
<proteinExistence type="predicted"/>
<dbReference type="Gene3D" id="3.40.50.2300">
    <property type="match status" value="1"/>
</dbReference>
<evidence type="ECO:0000256" key="6">
    <source>
        <dbReference type="PROSITE-ProRule" id="PRU00169"/>
    </source>
</evidence>
<dbReference type="InterPro" id="IPR039420">
    <property type="entry name" value="WalR-like"/>
</dbReference>
<keyword evidence="3" id="KW-0805">Transcription regulation</keyword>
<keyword evidence="2" id="KW-0902">Two-component regulatory system</keyword>